<dbReference type="EMBL" id="CASHTH010001687">
    <property type="protein sequence ID" value="CAI8018445.1"/>
    <property type="molecule type" value="Genomic_DNA"/>
</dbReference>
<dbReference type="InterPro" id="IPR012131">
    <property type="entry name" value="Hstdl_DH"/>
</dbReference>
<dbReference type="Gene3D" id="1.20.5.1300">
    <property type="match status" value="1"/>
</dbReference>
<dbReference type="FunFam" id="3.40.50.1980:FF:000026">
    <property type="entry name" value="Histidinol dehydrogenase"/>
    <property type="match status" value="1"/>
</dbReference>
<keyword evidence="3" id="KW-0479">Metal-binding</keyword>
<dbReference type="PRINTS" id="PR00083">
    <property type="entry name" value="HOLDHDRGNASE"/>
</dbReference>
<comment type="caution">
    <text evidence="7">The sequence shown here is derived from an EMBL/GenBank/DDBJ whole genome shotgun (WGS) entry which is preliminary data.</text>
</comment>
<evidence type="ECO:0000313" key="8">
    <source>
        <dbReference type="Proteomes" id="UP001174909"/>
    </source>
</evidence>
<dbReference type="PANTHER" id="PTHR21256">
    <property type="entry name" value="HISTIDINOL DEHYDROGENASE HDH"/>
    <property type="match status" value="1"/>
</dbReference>
<dbReference type="HAMAP" id="MF_01024">
    <property type="entry name" value="HisD"/>
    <property type="match status" value="1"/>
</dbReference>
<reference evidence="7" key="1">
    <citation type="submission" date="2023-03" db="EMBL/GenBank/DDBJ databases">
        <authorList>
            <person name="Steffen K."/>
            <person name="Cardenas P."/>
        </authorList>
    </citation>
    <scope>NUCLEOTIDE SEQUENCE</scope>
</reference>
<dbReference type="GO" id="GO:0005829">
    <property type="term" value="C:cytosol"/>
    <property type="evidence" value="ECO:0007669"/>
    <property type="project" value="TreeGrafter"/>
</dbReference>
<dbReference type="PIRSF" id="PIRSF000099">
    <property type="entry name" value="Histidinol_dh"/>
    <property type="match status" value="1"/>
</dbReference>
<evidence type="ECO:0000256" key="5">
    <source>
        <dbReference type="ARBA" id="ARBA00023002"/>
    </source>
</evidence>
<evidence type="ECO:0000256" key="6">
    <source>
        <dbReference type="RuleBase" id="RU004175"/>
    </source>
</evidence>
<keyword evidence="5" id="KW-0560">Oxidoreductase</keyword>
<dbReference type="GO" id="GO:0000105">
    <property type="term" value="P:L-histidine biosynthetic process"/>
    <property type="evidence" value="ECO:0007669"/>
    <property type="project" value="InterPro"/>
</dbReference>
<dbReference type="SUPFAM" id="SSF53720">
    <property type="entry name" value="ALDH-like"/>
    <property type="match status" value="1"/>
</dbReference>
<dbReference type="Pfam" id="PF00815">
    <property type="entry name" value="Histidinol_dh"/>
    <property type="match status" value="1"/>
</dbReference>
<accession>A0AA35WL72</accession>
<gene>
    <name evidence="7" type="ORF">GBAR_LOCUS11197</name>
</gene>
<dbReference type="PANTHER" id="PTHR21256:SF2">
    <property type="entry name" value="HISTIDINE BIOSYNTHESIS TRIFUNCTIONAL PROTEIN"/>
    <property type="match status" value="1"/>
</dbReference>
<keyword evidence="4" id="KW-0862">Zinc</keyword>
<dbReference type="CDD" id="cd06572">
    <property type="entry name" value="Histidinol_dh"/>
    <property type="match status" value="1"/>
</dbReference>
<dbReference type="InterPro" id="IPR016161">
    <property type="entry name" value="Ald_DH/histidinol_DH"/>
</dbReference>
<dbReference type="Proteomes" id="UP001174909">
    <property type="component" value="Unassembled WGS sequence"/>
</dbReference>
<organism evidence="7 8">
    <name type="scientific">Geodia barretti</name>
    <name type="common">Barrett's horny sponge</name>
    <dbReference type="NCBI Taxonomy" id="519541"/>
    <lineage>
        <taxon>Eukaryota</taxon>
        <taxon>Metazoa</taxon>
        <taxon>Porifera</taxon>
        <taxon>Demospongiae</taxon>
        <taxon>Heteroscleromorpha</taxon>
        <taxon>Tetractinellida</taxon>
        <taxon>Astrophorina</taxon>
        <taxon>Geodiidae</taxon>
        <taxon>Geodia</taxon>
    </lineage>
</organism>
<dbReference type="NCBIfam" id="TIGR00069">
    <property type="entry name" value="hisD"/>
    <property type="match status" value="1"/>
</dbReference>
<dbReference type="Gene3D" id="3.40.50.1980">
    <property type="entry name" value="Nitrogenase molybdenum iron protein domain"/>
    <property type="match status" value="2"/>
</dbReference>
<dbReference type="GO" id="GO:0051287">
    <property type="term" value="F:NAD binding"/>
    <property type="evidence" value="ECO:0007669"/>
    <property type="project" value="InterPro"/>
</dbReference>
<keyword evidence="8" id="KW-1185">Reference proteome</keyword>
<dbReference type="InterPro" id="IPR022695">
    <property type="entry name" value="Histidinol_DH_monofunct"/>
</dbReference>
<evidence type="ECO:0000256" key="4">
    <source>
        <dbReference type="ARBA" id="ARBA00022833"/>
    </source>
</evidence>
<dbReference type="GO" id="GO:0046872">
    <property type="term" value="F:metal ion binding"/>
    <property type="evidence" value="ECO:0007669"/>
    <property type="project" value="UniProtKB-KW"/>
</dbReference>
<protein>
    <submittedName>
        <fullName evidence="7">Histidinol dehydrogenase</fullName>
    </submittedName>
</protein>
<sequence>MLRDVRAGGDSAVRRYASLLDDADLDTLEVPEAELEAAWDDTPDDLKQALQLAARRITEFHEATLPRDWVDLSGGLGELVRPLERVGLYAPGGTAAYPSTVLMTAIPARVAGVSEVVLATPRRGQEPLNSTVLAAARIAGVDAVYQVGGVPAIGALAYGTETIRKVDKICGPGNVFVAYAKRMVQGQVDIDGVFGPTETILLADESANPVFCAADLIAQAEHDPMASAILVTDSQNLIYTVEAELDGQITGNPRAETIRQSLERQGCIVLVDDFTEAIAVANHIAPEHLCLMVANPWAWAGQVRNAGGLFLGEFSPEVMGDYIAGPSHVMPTGGTARFSSALSVHHFLRTMPVVGLSLQRFTDLGAAAVRIAEAEGLPGHAGAVQARLDHIAAMQTR</sequence>
<evidence type="ECO:0000313" key="7">
    <source>
        <dbReference type="EMBL" id="CAI8018445.1"/>
    </source>
</evidence>
<comment type="similarity">
    <text evidence="2 6">Belongs to the histidinol dehydrogenase family.</text>
</comment>
<evidence type="ECO:0000256" key="2">
    <source>
        <dbReference type="ARBA" id="ARBA00010178"/>
    </source>
</evidence>
<evidence type="ECO:0000256" key="1">
    <source>
        <dbReference type="ARBA" id="ARBA00001947"/>
    </source>
</evidence>
<proteinExistence type="inferred from homology"/>
<comment type="cofactor">
    <cofactor evidence="1">
        <name>Zn(2+)</name>
        <dbReference type="ChEBI" id="CHEBI:29105"/>
    </cofactor>
</comment>
<dbReference type="FunFam" id="3.40.50.1980:FF:000001">
    <property type="entry name" value="Histidinol dehydrogenase"/>
    <property type="match status" value="1"/>
</dbReference>
<dbReference type="AlphaFoldDB" id="A0AA35WL72"/>
<dbReference type="GO" id="GO:0004399">
    <property type="term" value="F:histidinol dehydrogenase activity"/>
    <property type="evidence" value="ECO:0007669"/>
    <property type="project" value="InterPro"/>
</dbReference>
<evidence type="ECO:0000256" key="3">
    <source>
        <dbReference type="ARBA" id="ARBA00022723"/>
    </source>
</evidence>
<name>A0AA35WL72_GEOBA</name>